<dbReference type="AlphaFoldDB" id="A0A8C8VFM2"/>
<evidence type="ECO:0000259" key="2">
    <source>
        <dbReference type="PROSITE" id="PS50804"/>
    </source>
</evidence>
<reference evidence="3" key="2">
    <citation type="submission" date="2025-09" db="UniProtKB">
        <authorList>
            <consortium name="Ensembl"/>
        </authorList>
    </citation>
    <scope>IDENTIFICATION</scope>
</reference>
<dbReference type="PROSITE" id="PS50804">
    <property type="entry name" value="SCAN_BOX"/>
    <property type="match status" value="1"/>
</dbReference>
<name>A0A8C8VFM2_9SAUR</name>
<dbReference type="InterPro" id="IPR003309">
    <property type="entry name" value="SCAN_dom"/>
</dbReference>
<organism evidence="3 4">
    <name type="scientific">Pelusios castaneus</name>
    <name type="common">West African mud turtle</name>
    <dbReference type="NCBI Taxonomy" id="367368"/>
    <lineage>
        <taxon>Eukaryota</taxon>
        <taxon>Metazoa</taxon>
        <taxon>Chordata</taxon>
        <taxon>Craniata</taxon>
        <taxon>Vertebrata</taxon>
        <taxon>Euteleostomi</taxon>
        <taxon>Archelosauria</taxon>
        <taxon>Testudinata</taxon>
        <taxon>Testudines</taxon>
        <taxon>Pleurodira</taxon>
        <taxon>Pelomedusidae</taxon>
        <taxon>Pelusios</taxon>
    </lineage>
</organism>
<feature type="domain" description="SCAN box" evidence="2">
    <location>
        <begin position="14"/>
        <end position="67"/>
    </location>
</feature>
<dbReference type="Ensembl" id="ENSPCET00000004168.1">
    <property type="protein sequence ID" value="ENSPCEP00000004039.1"/>
    <property type="gene ID" value="ENSPCEG00000003229.1"/>
</dbReference>
<dbReference type="Proteomes" id="UP000694393">
    <property type="component" value="Unplaced"/>
</dbReference>
<evidence type="ECO:0000313" key="3">
    <source>
        <dbReference type="Ensembl" id="ENSPCEP00000004039.1"/>
    </source>
</evidence>
<dbReference type="Pfam" id="PF02023">
    <property type="entry name" value="SCAN"/>
    <property type="match status" value="1"/>
</dbReference>
<dbReference type="SMART" id="SM00431">
    <property type="entry name" value="SCAN"/>
    <property type="match status" value="1"/>
</dbReference>
<accession>A0A8C8VFM2</accession>
<dbReference type="InterPro" id="IPR038269">
    <property type="entry name" value="SCAN_sf"/>
</dbReference>
<keyword evidence="4" id="KW-1185">Reference proteome</keyword>
<proteinExistence type="predicted"/>
<evidence type="ECO:0000313" key="4">
    <source>
        <dbReference type="Proteomes" id="UP000694393"/>
    </source>
</evidence>
<reference evidence="3" key="1">
    <citation type="submission" date="2025-08" db="UniProtKB">
        <authorList>
            <consortium name="Ensembl"/>
        </authorList>
    </citation>
    <scope>IDENTIFICATION</scope>
</reference>
<sequence length="111" mass="13154">SWVGAGGPDPETYHQRLRQARFLLGARPWTVAQQIKENCWRWLEPDQRTGAQVAEEVTLEQFIQVLPIGEQRARHQGRLKKRRRMPPARPWRRPEESWSKRRILCASNMKT</sequence>
<dbReference type="Gene3D" id="1.10.4020.10">
    <property type="entry name" value="DNA breaking-rejoining enzymes"/>
    <property type="match status" value="1"/>
</dbReference>
<evidence type="ECO:0000256" key="1">
    <source>
        <dbReference type="SAM" id="MobiDB-lite"/>
    </source>
</evidence>
<feature type="compositionally biased region" description="Basic residues" evidence="1">
    <location>
        <begin position="74"/>
        <end position="86"/>
    </location>
</feature>
<protein>
    <recommendedName>
        <fullName evidence="2">SCAN box domain-containing protein</fullName>
    </recommendedName>
</protein>
<feature type="region of interest" description="Disordered" evidence="1">
    <location>
        <begin position="74"/>
        <end position="96"/>
    </location>
</feature>
<dbReference type="SUPFAM" id="SSF47353">
    <property type="entry name" value="Retrovirus capsid dimerization domain-like"/>
    <property type="match status" value="1"/>
</dbReference>